<dbReference type="GO" id="GO:0046540">
    <property type="term" value="C:U4/U6 x U5 tri-snRNP complex"/>
    <property type="evidence" value="ECO:0007669"/>
    <property type="project" value="TreeGrafter"/>
</dbReference>
<evidence type="ECO:0000256" key="1">
    <source>
        <dbReference type="ARBA" id="ARBA00004123"/>
    </source>
</evidence>
<feature type="domain" description="PRP1 splicing factor N-terminal" evidence="7">
    <location>
        <begin position="13"/>
        <end position="142"/>
    </location>
</feature>
<feature type="compositionally biased region" description="Basic and acidic residues" evidence="6">
    <location>
        <begin position="154"/>
        <end position="164"/>
    </location>
</feature>
<name>A0A9W8BHS6_9FUNG</name>
<evidence type="ECO:0000313" key="8">
    <source>
        <dbReference type="EMBL" id="KAJ2003599.1"/>
    </source>
</evidence>
<evidence type="ECO:0000259" key="7">
    <source>
        <dbReference type="Pfam" id="PF06424"/>
    </source>
</evidence>
<sequence length="937" mass="98494">MYSVTRDFIGKPAPPGYVAGLGRGAAGFTTRSDIGPARDAAKAKATATATARGDDGSEKQRGGENEEGLFSGMAYAEDDEEADGVWALIDQRMGERRQGKRRRSGDSASDAPAIEEQLRDAKRQLQALTAADWDAIPDVAQVAETAARAKRRRANAESHRRGERLTQVPDSALSGLKSMDSTVDQSGSTTDLRALGQARDAVLRMKLDQAGTATSIGQQKQPNAAGLLTSPEAEIAGNVGDIERARRLLRSVTQASPTHAAGWVAAARLEEAARRPARARAVIDEACERCPRSEDVWLEAARLHQGKLGAAARAVLARAVRVLPQSVRLWQAAAAEEEEGDARRRVLRRALEHVPGSVALWKAAVGAEPLPSDARVLLAAAVEAAPHSVDLWLALARLVEPAAAAQAVLNRARRAVPTSAEIWLAAARLSEASAQTDPEPLLRRALASLAAHGAEPSRVDWLALACAAGSDGYAATCRAAVAAAAAAGLGFDADDAAEDRAAAWAADAERVAEDCPGAARALYAAALDAAPTHVATWHAAAAVERAHGPPGAAAALLSRAVQRQPHDAELWLALAAESRESHDAVRAVLERAHAALPRCEAVVLAAAELEARAGQPARALALLERAQQGPPLDSAANSPQRADQAAGGSPRVWLRAAVLLRRLGRGAEARDVAERGRRRFPASAKLWLVEAQCLQAAGDTSAARQSLARACAACPDSAPLWLAAAALESAAGALPRARALLERARVHAPRSPVLWLAAIRLESTAGGGVLAARALLARAVRECPRSGALRAEAVVLADRAGRKAASADALRHAGAEDPDVCAVVARLFAAERRHEKARAWFVRATAADPDCGDAWAWWLRFELSCLDQENNNSSSSEAEVTAGAARVKALEDACAKAAPRHGQIWPSIAKDPRNAELSPAAMLRLVADTLNAQQHQL</sequence>
<keyword evidence="4" id="KW-0508">mRNA splicing</keyword>
<feature type="region of interest" description="Disordered" evidence="6">
    <location>
        <begin position="150"/>
        <end position="191"/>
    </location>
</feature>
<accession>A0A9W8BHS6</accession>
<feature type="compositionally biased region" description="Basic and acidic residues" evidence="6">
    <location>
        <begin position="52"/>
        <end position="64"/>
    </location>
</feature>
<dbReference type="PANTHER" id="PTHR11246:SF1">
    <property type="entry name" value="PRE-MRNA-PROCESSING FACTOR 6"/>
    <property type="match status" value="1"/>
</dbReference>
<comment type="subcellular location">
    <subcellularLocation>
        <location evidence="1">Nucleus</location>
    </subcellularLocation>
</comment>
<dbReference type="SMART" id="SM00386">
    <property type="entry name" value="HAT"/>
    <property type="match status" value="12"/>
</dbReference>
<feature type="region of interest" description="Disordered" evidence="6">
    <location>
        <begin position="25"/>
        <end position="67"/>
    </location>
</feature>
<evidence type="ECO:0000256" key="2">
    <source>
        <dbReference type="ARBA" id="ARBA00022664"/>
    </source>
</evidence>
<dbReference type="GO" id="GO:0071013">
    <property type="term" value="C:catalytic step 2 spliceosome"/>
    <property type="evidence" value="ECO:0007669"/>
    <property type="project" value="TreeGrafter"/>
</dbReference>
<dbReference type="InterPro" id="IPR003107">
    <property type="entry name" value="HAT"/>
</dbReference>
<organism evidence="8 9">
    <name type="scientific">Coemansia thaxteri</name>
    <dbReference type="NCBI Taxonomy" id="2663907"/>
    <lineage>
        <taxon>Eukaryota</taxon>
        <taxon>Fungi</taxon>
        <taxon>Fungi incertae sedis</taxon>
        <taxon>Zoopagomycota</taxon>
        <taxon>Kickxellomycotina</taxon>
        <taxon>Kickxellomycetes</taxon>
        <taxon>Kickxellales</taxon>
        <taxon>Kickxellaceae</taxon>
        <taxon>Coemansia</taxon>
    </lineage>
</organism>
<keyword evidence="5" id="KW-0539">Nucleus</keyword>
<evidence type="ECO:0000256" key="6">
    <source>
        <dbReference type="SAM" id="MobiDB-lite"/>
    </source>
</evidence>
<protein>
    <submittedName>
        <fullName evidence="8">U4/U6 x U5 tri-snRNP complex subunit Prp1</fullName>
    </submittedName>
</protein>
<dbReference type="FunFam" id="1.25.40.10:FF:000256">
    <property type="entry name" value="Probable pre-mRNA splicing factor prp1"/>
    <property type="match status" value="1"/>
</dbReference>
<dbReference type="SUPFAM" id="SSF48452">
    <property type="entry name" value="TPR-like"/>
    <property type="match status" value="3"/>
</dbReference>
<evidence type="ECO:0000256" key="4">
    <source>
        <dbReference type="ARBA" id="ARBA00023187"/>
    </source>
</evidence>
<dbReference type="OrthoDB" id="440128at2759"/>
<dbReference type="SMART" id="SM00028">
    <property type="entry name" value="TPR"/>
    <property type="match status" value="5"/>
</dbReference>
<keyword evidence="9" id="KW-1185">Reference proteome</keyword>
<dbReference type="AlphaFoldDB" id="A0A9W8BHS6"/>
<keyword evidence="3" id="KW-0677">Repeat</keyword>
<feature type="compositionally biased region" description="Polar residues" evidence="6">
    <location>
        <begin position="179"/>
        <end position="191"/>
    </location>
</feature>
<dbReference type="Pfam" id="PF06424">
    <property type="entry name" value="PRP1_N"/>
    <property type="match status" value="1"/>
</dbReference>
<evidence type="ECO:0000256" key="5">
    <source>
        <dbReference type="ARBA" id="ARBA00023242"/>
    </source>
</evidence>
<dbReference type="InterPro" id="IPR011990">
    <property type="entry name" value="TPR-like_helical_dom_sf"/>
</dbReference>
<dbReference type="EMBL" id="JANBQF010000210">
    <property type="protein sequence ID" value="KAJ2003599.1"/>
    <property type="molecule type" value="Genomic_DNA"/>
</dbReference>
<evidence type="ECO:0000256" key="3">
    <source>
        <dbReference type="ARBA" id="ARBA00022737"/>
    </source>
</evidence>
<dbReference type="InterPro" id="IPR010491">
    <property type="entry name" value="PRP1_N"/>
</dbReference>
<keyword evidence="2" id="KW-0507">mRNA processing</keyword>
<dbReference type="InterPro" id="IPR019734">
    <property type="entry name" value="TPR_rpt"/>
</dbReference>
<dbReference type="Pfam" id="PF13428">
    <property type="entry name" value="TPR_14"/>
    <property type="match status" value="3"/>
</dbReference>
<dbReference type="PANTHER" id="PTHR11246">
    <property type="entry name" value="PRE-MRNA SPLICING FACTOR"/>
    <property type="match status" value="1"/>
</dbReference>
<evidence type="ECO:0000313" key="9">
    <source>
        <dbReference type="Proteomes" id="UP001150907"/>
    </source>
</evidence>
<dbReference type="Gene3D" id="1.25.40.10">
    <property type="entry name" value="Tetratricopeptide repeat domain"/>
    <property type="match status" value="3"/>
</dbReference>
<proteinExistence type="predicted"/>
<dbReference type="GO" id="GO:0000244">
    <property type="term" value="P:spliceosomal tri-snRNP complex assembly"/>
    <property type="evidence" value="ECO:0007669"/>
    <property type="project" value="TreeGrafter"/>
</dbReference>
<feature type="region of interest" description="Disordered" evidence="6">
    <location>
        <begin position="629"/>
        <end position="648"/>
    </location>
</feature>
<reference evidence="8" key="1">
    <citation type="submission" date="2022-07" db="EMBL/GenBank/DDBJ databases">
        <title>Phylogenomic reconstructions and comparative analyses of Kickxellomycotina fungi.</title>
        <authorList>
            <person name="Reynolds N.K."/>
            <person name="Stajich J.E."/>
            <person name="Barry K."/>
            <person name="Grigoriev I.V."/>
            <person name="Crous P."/>
            <person name="Smith M.E."/>
        </authorList>
    </citation>
    <scope>NUCLEOTIDE SEQUENCE</scope>
    <source>
        <strain evidence="8">IMI 214461</strain>
    </source>
</reference>
<comment type="caution">
    <text evidence="8">The sequence shown here is derived from an EMBL/GenBank/DDBJ whole genome shotgun (WGS) entry which is preliminary data.</text>
</comment>
<dbReference type="Proteomes" id="UP001150907">
    <property type="component" value="Unassembled WGS sequence"/>
</dbReference>
<gene>
    <name evidence="8" type="primary">prp1</name>
    <name evidence="8" type="ORF">H4R26_002979</name>
</gene>
<dbReference type="InterPro" id="IPR045075">
    <property type="entry name" value="Syf1-like"/>
</dbReference>